<dbReference type="AlphaFoldDB" id="A0A285JIY6"/>
<accession>A0A285JIY6</accession>
<dbReference type="PANTHER" id="PTHR33993">
    <property type="entry name" value="GLYOXALASE-RELATED"/>
    <property type="match status" value="1"/>
</dbReference>
<dbReference type="PROSITE" id="PS51819">
    <property type="entry name" value="VOC"/>
    <property type="match status" value="2"/>
</dbReference>
<dbReference type="Pfam" id="PF18029">
    <property type="entry name" value="Glyoxalase_6"/>
    <property type="match status" value="1"/>
</dbReference>
<evidence type="ECO:0000313" key="3">
    <source>
        <dbReference type="Proteomes" id="UP000219612"/>
    </source>
</evidence>
<dbReference type="PANTHER" id="PTHR33993:SF10">
    <property type="entry name" value="CONSERVED PROTEIN"/>
    <property type="match status" value="1"/>
</dbReference>
<protein>
    <recommendedName>
        <fullName evidence="1">VOC domain-containing protein</fullName>
    </recommendedName>
</protein>
<sequence>MRIRGFAPSTPCWVELTTSNPDEAAGFYGGLFGWRLDGDRFMLDGRAVAGLSRSRSDRPEGWLTYLAAPDLEGTAERVAQAYGRALTWPEERDGARSAIVADGAGAVFGLWQAAGFSGMQERGVPGTMAWADLLTDDVATATSFYARVFGWTLTHEFGSGEWLTEAHDSVAGLITGRYGARWQPSFQVADCSDAIDRVAGLGGRVVNGPVELGLGCYAEIIDPFGGSFAVTSPVAREVRLDVAYNDIIGMELTYGG</sequence>
<dbReference type="InterPro" id="IPR041581">
    <property type="entry name" value="Glyoxalase_6"/>
</dbReference>
<proteinExistence type="predicted"/>
<dbReference type="OrthoDB" id="9793039at2"/>
<keyword evidence="3" id="KW-1185">Reference proteome</keyword>
<dbReference type="InterPro" id="IPR037523">
    <property type="entry name" value="VOC_core"/>
</dbReference>
<reference evidence="2 3" key="1">
    <citation type="submission" date="2017-09" db="EMBL/GenBank/DDBJ databases">
        <authorList>
            <person name="Ehlers B."/>
            <person name="Leendertz F.H."/>
        </authorList>
    </citation>
    <scope>NUCLEOTIDE SEQUENCE [LARGE SCALE GENOMIC DNA]</scope>
    <source>
        <strain evidence="2 3">CGMCC 4.6857</strain>
    </source>
</reference>
<name>A0A285JIY6_9ACTN</name>
<dbReference type="InterPro" id="IPR052164">
    <property type="entry name" value="Anthracycline_SecMetBiosynth"/>
</dbReference>
<evidence type="ECO:0000313" key="2">
    <source>
        <dbReference type="EMBL" id="SNY60235.1"/>
    </source>
</evidence>
<dbReference type="RefSeq" id="WP_097325936.1">
    <property type="nucleotide sequence ID" value="NZ_OBDY01000021.1"/>
</dbReference>
<dbReference type="EMBL" id="OBDY01000021">
    <property type="protein sequence ID" value="SNY60235.1"/>
    <property type="molecule type" value="Genomic_DNA"/>
</dbReference>
<gene>
    <name evidence="2" type="ORF">SAMN05421748_12178</name>
</gene>
<dbReference type="SUPFAM" id="SSF54593">
    <property type="entry name" value="Glyoxalase/Bleomycin resistance protein/Dihydroxybiphenyl dioxygenase"/>
    <property type="match status" value="2"/>
</dbReference>
<evidence type="ECO:0000259" key="1">
    <source>
        <dbReference type="PROSITE" id="PS51819"/>
    </source>
</evidence>
<dbReference type="Gene3D" id="3.10.180.10">
    <property type="entry name" value="2,3-Dihydroxybiphenyl 1,2-Dioxygenase, domain 1"/>
    <property type="match status" value="2"/>
</dbReference>
<organism evidence="2 3">
    <name type="scientific">Paractinoplanes atraurantiacus</name>
    <dbReference type="NCBI Taxonomy" id="1036182"/>
    <lineage>
        <taxon>Bacteria</taxon>
        <taxon>Bacillati</taxon>
        <taxon>Actinomycetota</taxon>
        <taxon>Actinomycetes</taxon>
        <taxon>Micromonosporales</taxon>
        <taxon>Micromonosporaceae</taxon>
        <taxon>Paractinoplanes</taxon>
    </lineage>
</organism>
<feature type="domain" description="VOC" evidence="1">
    <location>
        <begin position="10"/>
        <end position="113"/>
    </location>
</feature>
<dbReference type="CDD" id="cd07247">
    <property type="entry name" value="SgaA_N_like"/>
    <property type="match status" value="1"/>
</dbReference>
<dbReference type="Proteomes" id="UP000219612">
    <property type="component" value="Unassembled WGS sequence"/>
</dbReference>
<dbReference type="InterPro" id="IPR029068">
    <property type="entry name" value="Glyas_Bleomycin-R_OHBP_Dase"/>
</dbReference>
<feature type="domain" description="VOC" evidence="1">
    <location>
        <begin position="127"/>
        <end position="233"/>
    </location>
</feature>